<dbReference type="PROSITE" id="PS50011">
    <property type="entry name" value="PROTEIN_KINASE_DOM"/>
    <property type="match status" value="1"/>
</dbReference>
<proteinExistence type="predicted"/>
<dbReference type="InterPro" id="IPR051681">
    <property type="entry name" value="Ser/Thr_Kinases-Pseudokinases"/>
</dbReference>
<dbReference type="PANTHER" id="PTHR44329">
    <property type="entry name" value="SERINE/THREONINE-PROTEIN KINASE TNNI3K-RELATED"/>
    <property type="match status" value="1"/>
</dbReference>
<dbReference type="SUPFAM" id="SSF56112">
    <property type="entry name" value="Protein kinase-like (PK-like)"/>
    <property type="match status" value="1"/>
</dbReference>
<dbReference type="InterPro" id="IPR001245">
    <property type="entry name" value="Ser-Thr/Tyr_kinase_cat_dom"/>
</dbReference>
<dbReference type="InterPro" id="IPR008271">
    <property type="entry name" value="Ser/Thr_kinase_AS"/>
</dbReference>
<dbReference type="Pfam" id="PF07714">
    <property type="entry name" value="PK_Tyr_Ser-Thr"/>
    <property type="match status" value="1"/>
</dbReference>
<evidence type="ECO:0000259" key="1">
    <source>
        <dbReference type="PROSITE" id="PS50011"/>
    </source>
</evidence>
<protein>
    <recommendedName>
        <fullName evidence="1">Protein kinase domain-containing protein</fullName>
    </recommendedName>
</protein>
<dbReference type="SMART" id="SM00220">
    <property type="entry name" value="S_TKc"/>
    <property type="match status" value="1"/>
</dbReference>
<evidence type="ECO:0000313" key="3">
    <source>
        <dbReference type="Proteomes" id="UP001497512"/>
    </source>
</evidence>
<reference evidence="2" key="1">
    <citation type="submission" date="2024-02" db="EMBL/GenBank/DDBJ databases">
        <authorList>
            <consortium name="ELIXIR-Norway"/>
            <consortium name="Elixir Norway"/>
        </authorList>
    </citation>
    <scope>NUCLEOTIDE SEQUENCE</scope>
</reference>
<dbReference type="Gene3D" id="1.10.510.10">
    <property type="entry name" value="Transferase(Phosphotransferase) domain 1"/>
    <property type="match status" value="1"/>
</dbReference>
<dbReference type="EMBL" id="OZ019895">
    <property type="protein sequence ID" value="CAK9219007.1"/>
    <property type="molecule type" value="Genomic_DNA"/>
</dbReference>
<name>A0ABP0UCW0_9BRYO</name>
<dbReference type="InterPro" id="IPR011009">
    <property type="entry name" value="Kinase-like_dom_sf"/>
</dbReference>
<gene>
    <name evidence="2" type="ORF">CSSPTR1EN2_LOCUS14269</name>
</gene>
<organism evidence="2 3">
    <name type="scientific">Sphagnum troendelagicum</name>
    <dbReference type="NCBI Taxonomy" id="128251"/>
    <lineage>
        <taxon>Eukaryota</taxon>
        <taxon>Viridiplantae</taxon>
        <taxon>Streptophyta</taxon>
        <taxon>Embryophyta</taxon>
        <taxon>Bryophyta</taxon>
        <taxon>Sphagnophytina</taxon>
        <taxon>Sphagnopsida</taxon>
        <taxon>Sphagnales</taxon>
        <taxon>Sphagnaceae</taxon>
        <taxon>Sphagnum</taxon>
    </lineage>
</organism>
<feature type="domain" description="Protein kinase" evidence="1">
    <location>
        <begin position="104"/>
        <end position="290"/>
    </location>
</feature>
<dbReference type="PROSITE" id="PS00108">
    <property type="entry name" value="PROTEIN_KINASE_ST"/>
    <property type="match status" value="1"/>
</dbReference>
<dbReference type="Proteomes" id="UP001497512">
    <property type="component" value="Chromosome 3"/>
</dbReference>
<sequence length="290" mass="32714">MEENQKVTDPSDSRSRLESVLKIQRHVNYVSAPPQLCIRPGDLEETTSKRTAVTFYGSAPPELWTEVLPTDHDVQEISQCEDNSIRGADINSDLQLLHIDPSELQIGEMIAEGGQAEIYMAVWIPSSCPVIVKRFKTQAGVDLRQLQRRLKKVKNYEEKWPHRSLRICKILGVSIDQDDGILSIVMERMAGDLRNVIDSRTGPADLKLAGMPFFYNTAVRLMLSIASGMEDLHECGLMHRDLKASNVLVELDDGSRTETLEDDQWPAFEDKTQELAFKVNFSNLETKIGD</sequence>
<keyword evidence="3" id="KW-1185">Reference proteome</keyword>
<accession>A0ABP0UCW0</accession>
<dbReference type="InterPro" id="IPR000719">
    <property type="entry name" value="Prot_kinase_dom"/>
</dbReference>
<evidence type="ECO:0000313" key="2">
    <source>
        <dbReference type="EMBL" id="CAK9219007.1"/>
    </source>
</evidence>